<protein>
    <submittedName>
        <fullName evidence="2">Uncharacterized protein</fullName>
    </submittedName>
</protein>
<name>A0AAV7SBM5_PLEWA</name>
<dbReference type="Proteomes" id="UP001066276">
    <property type="component" value="Chromosome 4_2"/>
</dbReference>
<comment type="caution">
    <text evidence="2">The sequence shown here is derived from an EMBL/GenBank/DDBJ whole genome shotgun (WGS) entry which is preliminary data.</text>
</comment>
<feature type="region of interest" description="Disordered" evidence="1">
    <location>
        <begin position="127"/>
        <end position="182"/>
    </location>
</feature>
<proteinExistence type="predicted"/>
<evidence type="ECO:0000256" key="1">
    <source>
        <dbReference type="SAM" id="MobiDB-lite"/>
    </source>
</evidence>
<evidence type="ECO:0000313" key="2">
    <source>
        <dbReference type="EMBL" id="KAJ1161215.1"/>
    </source>
</evidence>
<dbReference type="EMBL" id="JANPWB010000008">
    <property type="protein sequence ID" value="KAJ1161215.1"/>
    <property type="molecule type" value="Genomic_DNA"/>
</dbReference>
<dbReference type="AlphaFoldDB" id="A0AAV7SBM5"/>
<evidence type="ECO:0000313" key="3">
    <source>
        <dbReference type="Proteomes" id="UP001066276"/>
    </source>
</evidence>
<accession>A0AAV7SBM5</accession>
<organism evidence="2 3">
    <name type="scientific">Pleurodeles waltl</name>
    <name type="common">Iberian ribbed newt</name>
    <dbReference type="NCBI Taxonomy" id="8319"/>
    <lineage>
        <taxon>Eukaryota</taxon>
        <taxon>Metazoa</taxon>
        <taxon>Chordata</taxon>
        <taxon>Craniata</taxon>
        <taxon>Vertebrata</taxon>
        <taxon>Euteleostomi</taxon>
        <taxon>Amphibia</taxon>
        <taxon>Batrachia</taxon>
        <taxon>Caudata</taxon>
        <taxon>Salamandroidea</taxon>
        <taxon>Salamandridae</taxon>
        <taxon>Pleurodelinae</taxon>
        <taxon>Pleurodeles</taxon>
    </lineage>
</organism>
<feature type="region of interest" description="Disordered" evidence="1">
    <location>
        <begin position="15"/>
        <end position="41"/>
    </location>
</feature>
<keyword evidence="3" id="KW-1185">Reference proteome</keyword>
<sequence>MMLQWEIGSRRIAWPRVPRRKRPGGPLKTRAPPGTRENAPLCGERVDAILKPWSSPTWDAGGRPGVPPPPVAHHPLRGWSTGRLSCPSPVTTSSNKDKTRNQEVRRSGRIHDSKWILALRRWAWQLDGTPGDRRTPPGPQTCGVRSTERGPGGSPAWGDQGAPWSHIRSGSGGLGSPWDGAP</sequence>
<gene>
    <name evidence="2" type="ORF">NDU88_001702</name>
</gene>
<reference evidence="2" key="1">
    <citation type="journal article" date="2022" name="bioRxiv">
        <title>Sequencing and chromosome-scale assembly of the giantPleurodeles waltlgenome.</title>
        <authorList>
            <person name="Brown T."/>
            <person name="Elewa A."/>
            <person name="Iarovenko S."/>
            <person name="Subramanian E."/>
            <person name="Araus A.J."/>
            <person name="Petzold A."/>
            <person name="Susuki M."/>
            <person name="Suzuki K.-i.T."/>
            <person name="Hayashi T."/>
            <person name="Toyoda A."/>
            <person name="Oliveira C."/>
            <person name="Osipova E."/>
            <person name="Leigh N.D."/>
            <person name="Simon A."/>
            <person name="Yun M.H."/>
        </authorList>
    </citation>
    <scope>NUCLEOTIDE SEQUENCE</scope>
    <source>
        <strain evidence="2">20211129_DDA</strain>
        <tissue evidence="2">Liver</tissue>
    </source>
</reference>
<feature type="region of interest" description="Disordered" evidence="1">
    <location>
        <begin position="77"/>
        <end position="107"/>
    </location>
</feature>
<feature type="compositionally biased region" description="Basic and acidic residues" evidence="1">
    <location>
        <begin position="95"/>
        <end position="107"/>
    </location>
</feature>